<dbReference type="SUPFAM" id="SSF55874">
    <property type="entry name" value="ATPase domain of HSP90 chaperone/DNA topoisomerase II/histidine kinase"/>
    <property type="match status" value="1"/>
</dbReference>
<dbReference type="EC" id="2.7.13.3" evidence="3"/>
<dbReference type="InterPro" id="IPR005467">
    <property type="entry name" value="His_kinase_dom"/>
</dbReference>
<dbReference type="GO" id="GO:0005886">
    <property type="term" value="C:plasma membrane"/>
    <property type="evidence" value="ECO:0007669"/>
    <property type="project" value="TreeGrafter"/>
</dbReference>
<sequence length="128" mass="14194">MGVFLQPARLFIHKDGIQQAVTNLLQNAIQYYEGTGLVKLRGFRKGANYLIQVSNPGPTLPTDKQKWLFERFYRADSSRSRATGGTGLGLAIVKEIVVTHHEGDVSVSSLNNVHTFTISLPKSHDKDN</sequence>
<feature type="domain" description="Histidine kinase" evidence="10">
    <location>
        <begin position="17"/>
        <end position="124"/>
    </location>
</feature>
<comment type="subcellular location">
    <subcellularLocation>
        <location evidence="2">Membrane</location>
    </subcellularLocation>
</comment>
<keyword evidence="5" id="KW-0808">Transferase</keyword>
<dbReference type="OrthoDB" id="9813151at2"/>
<evidence type="ECO:0000313" key="12">
    <source>
        <dbReference type="Proteomes" id="UP000248214"/>
    </source>
</evidence>
<dbReference type="InterPro" id="IPR004358">
    <property type="entry name" value="Sig_transdc_His_kin-like_C"/>
</dbReference>
<dbReference type="RefSeq" id="WP_110611388.1">
    <property type="nucleotide sequence ID" value="NZ_PDOD01000005.1"/>
</dbReference>
<dbReference type="InterPro" id="IPR003594">
    <property type="entry name" value="HATPase_dom"/>
</dbReference>
<organism evidence="11 12">
    <name type="scientific">Salipaludibacillus keqinensis</name>
    <dbReference type="NCBI Taxonomy" id="2045207"/>
    <lineage>
        <taxon>Bacteria</taxon>
        <taxon>Bacillati</taxon>
        <taxon>Bacillota</taxon>
        <taxon>Bacilli</taxon>
        <taxon>Bacillales</taxon>
        <taxon>Bacillaceae</taxon>
    </lineage>
</organism>
<reference evidence="11 12" key="1">
    <citation type="submission" date="2017-10" db="EMBL/GenBank/DDBJ databases">
        <title>Bacillus sp. nov., a halophilic bacterium isolated from a Keqin Lake.</title>
        <authorList>
            <person name="Wang H."/>
        </authorList>
    </citation>
    <scope>NUCLEOTIDE SEQUENCE [LARGE SCALE GENOMIC DNA]</scope>
    <source>
        <strain evidence="11 12">KQ-12</strain>
    </source>
</reference>
<dbReference type="SMART" id="SM00387">
    <property type="entry name" value="HATPase_c"/>
    <property type="match status" value="1"/>
</dbReference>
<dbReference type="InterPro" id="IPR050351">
    <property type="entry name" value="BphY/WalK/GraS-like"/>
</dbReference>
<evidence type="ECO:0000256" key="3">
    <source>
        <dbReference type="ARBA" id="ARBA00012438"/>
    </source>
</evidence>
<keyword evidence="6" id="KW-0547">Nucleotide-binding</keyword>
<evidence type="ECO:0000256" key="2">
    <source>
        <dbReference type="ARBA" id="ARBA00004370"/>
    </source>
</evidence>
<keyword evidence="12" id="KW-1185">Reference proteome</keyword>
<dbReference type="GO" id="GO:0004721">
    <property type="term" value="F:phosphoprotein phosphatase activity"/>
    <property type="evidence" value="ECO:0007669"/>
    <property type="project" value="TreeGrafter"/>
</dbReference>
<keyword evidence="4" id="KW-0597">Phosphoprotein</keyword>
<comment type="catalytic activity">
    <reaction evidence="1">
        <text>ATP + protein L-histidine = ADP + protein N-phospho-L-histidine.</text>
        <dbReference type="EC" id="2.7.13.3"/>
    </reaction>
</comment>
<evidence type="ECO:0000256" key="4">
    <source>
        <dbReference type="ARBA" id="ARBA00022553"/>
    </source>
</evidence>
<dbReference type="PROSITE" id="PS50109">
    <property type="entry name" value="HIS_KIN"/>
    <property type="match status" value="1"/>
</dbReference>
<evidence type="ECO:0000313" key="11">
    <source>
        <dbReference type="EMBL" id="PYZ91955.1"/>
    </source>
</evidence>
<evidence type="ECO:0000256" key="7">
    <source>
        <dbReference type="ARBA" id="ARBA00022777"/>
    </source>
</evidence>
<protein>
    <recommendedName>
        <fullName evidence="3">histidine kinase</fullName>
        <ecNumber evidence="3">2.7.13.3</ecNumber>
    </recommendedName>
</protein>
<evidence type="ECO:0000259" key="10">
    <source>
        <dbReference type="PROSITE" id="PS50109"/>
    </source>
</evidence>
<dbReference type="Pfam" id="PF02518">
    <property type="entry name" value="HATPase_c"/>
    <property type="match status" value="1"/>
</dbReference>
<dbReference type="GO" id="GO:0000155">
    <property type="term" value="F:phosphorelay sensor kinase activity"/>
    <property type="evidence" value="ECO:0007669"/>
    <property type="project" value="TreeGrafter"/>
</dbReference>
<proteinExistence type="predicted"/>
<keyword evidence="7" id="KW-0418">Kinase</keyword>
<evidence type="ECO:0000256" key="5">
    <source>
        <dbReference type="ARBA" id="ARBA00022679"/>
    </source>
</evidence>
<dbReference type="Gene3D" id="3.30.565.10">
    <property type="entry name" value="Histidine kinase-like ATPase, C-terminal domain"/>
    <property type="match status" value="1"/>
</dbReference>
<dbReference type="Proteomes" id="UP000248214">
    <property type="component" value="Unassembled WGS sequence"/>
</dbReference>
<evidence type="ECO:0000256" key="1">
    <source>
        <dbReference type="ARBA" id="ARBA00000085"/>
    </source>
</evidence>
<dbReference type="EMBL" id="PDOD01000005">
    <property type="protein sequence ID" value="PYZ91955.1"/>
    <property type="molecule type" value="Genomic_DNA"/>
</dbReference>
<name>A0A323TRH2_9BACI</name>
<evidence type="ECO:0000256" key="8">
    <source>
        <dbReference type="ARBA" id="ARBA00022840"/>
    </source>
</evidence>
<dbReference type="GO" id="GO:0005524">
    <property type="term" value="F:ATP binding"/>
    <property type="evidence" value="ECO:0007669"/>
    <property type="project" value="UniProtKB-KW"/>
</dbReference>
<dbReference type="GO" id="GO:0016036">
    <property type="term" value="P:cellular response to phosphate starvation"/>
    <property type="evidence" value="ECO:0007669"/>
    <property type="project" value="TreeGrafter"/>
</dbReference>
<dbReference type="InterPro" id="IPR036890">
    <property type="entry name" value="HATPase_C_sf"/>
</dbReference>
<dbReference type="PANTHER" id="PTHR45453:SF1">
    <property type="entry name" value="PHOSPHATE REGULON SENSOR PROTEIN PHOR"/>
    <property type="match status" value="1"/>
</dbReference>
<evidence type="ECO:0000256" key="6">
    <source>
        <dbReference type="ARBA" id="ARBA00022741"/>
    </source>
</evidence>
<dbReference type="PANTHER" id="PTHR45453">
    <property type="entry name" value="PHOSPHATE REGULON SENSOR PROTEIN PHOR"/>
    <property type="match status" value="1"/>
</dbReference>
<evidence type="ECO:0000256" key="9">
    <source>
        <dbReference type="ARBA" id="ARBA00023012"/>
    </source>
</evidence>
<accession>A0A323TRH2</accession>
<keyword evidence="8" id="KW-0067">ATP-binding</keyword>
<comment type="caution">
    <text evidence="11">The sequence shown here is derived from an EMBL/GenBank/DDBJ whole genome shotgun (WGS) entry which is preliminary data.</text>
</comment>
<dbReference type="AlphaFoldDB" id="A0A323TRH2"/>
<gene>
    <name evidence="11" type="ORF">CR194_17295</name>
</gene>
<dbReference type="PRINTS" id="PR00344">
    <property type="entry name" value="BCTRLSENSOR"/>
</dbReference>
<keyword evidence="9" id="KW-0902">Two-component regulatory system</keyword>